<dbReference type="PANTHER" id="PTHR44083:SF45">
    <property type="entry name" value="TOPLESS-RELATED PROTEIN 1"/>
    <property type="match status" value="1"/>
</dbReference>
<comment type="caution">
    <text evidence="2">The sequence shown here is derived from an EMBL/GenBank/DDBJ whole genome shotgun (WGS) entry which is preliminary data.</text>
</comment>
<dbReference type="OrthoDB" id="1850764at2759"/>
<keyword evidence="3" id="KW-1185">Reference proteome</keyword>
<dbReference type="PROSITE" id="PS50082">
    <property type="entry name" value="WD_REPEATS_2"/>
    <property type="match status" value="1"/>
</dbReference>
<evidence type="ECO:0000256" key="1">
    <source>
        <dbReference type="PROSITE-ProRule" id="PRU00221"/>
    </source>
</evidence>
<evidence type="ECO:0000313" key="3">
    <source>
        <dbReference type="Proteomes" id="UP000428333"/>
    </source>
</evidence>
<name>A0A6A4L3F5_9ERIC</name>
<dbReference type="InterPro" id="IPR001680">
    <property type="entry name" value="WD40_rpt"/>
</dbReference>
<evidence type="ECO:0000313" key="2">
    <source>
        <dbReference type="EMBL" id="KAE9452175.1"/>
    </source>
</evidence>
<dbReference type="Proteomes" id="UP000428333">
    <property type="component" value="Linkage Group LG09"/>
</dbReference>
<dbReference type="Pfam" id="PF00400">
    <property type="entry name" value="WD40"/>
    <property type="match status" value="1"/>
</dbReference>
<reference evidence="2 3" key="1">
    <citation type="journal article" date="2019" name="Genome Biol. Evol.">
        <title>The Rhododendron genome and chromosomal organization provide insight into shared whole-genome duplications across the heath family (Ericaceae).</title>
        <authorList>
            <person name="Soza V.L."/>
            <person name="Lindsley D."/>
            <person name="Waalkes A."/>
            <person name="Ramage E."/>
            <person name="Patwardhan R.P."/>
            <person name="Burton J.N."/>
            <person name="Adey A."/>
            <person name="Kumar A."/>
            <person name="Qiu R."/>
            <person name="Shendure J."/>
            <person name="Hall B."/>
        </authorList>
    </citation>
    <scope>NUCLEOTIDE SEQUENCE [LARGE SCALE GENOMIC DNA]</scope>
    <source>
        <strain evidence="2">RSF 1966-606</strain>
    </source>
</reference>
<dbReference type="InterPro" id="IPR027728">
    <property type="entry name" value="Topless_fam"/>
</dbReference>
<dbReference type="PANTHER" id="PTHR44083">
    <property type="entry name" value="TOPLESS-RELATED PROTEIN 1-RELATED"/>
    <property type="match status" value="1"/>
</dbReference>
<accession>A0A6A4L3F5</accession>
<dbReference type="Gene3D" id="2.130.10.10">
    <property type="entry name" value="YVTN repeat-like/Quinoprotein amine dehydrogenase"/>
    <property type="match status" value="1"/>
</dbReference>
<dbReference type="GO" id="GO:0006355">
    <property type="term" value="P:regulation of DNA-templated transcription"/>
    <property type="evidence" value="ECO:0007669"/>
    <property type="project" value="InterPro"/>
</dbReference>
<gene>
    <name evidence="2" type="ORF">C3L33_15920</name>
</gene>
<proteinExistence type="predicted"/>
<feature type="non-terminal residue" evidence="2">
    <location>
        <position position="1"/>
    </location>
</feature>
<dbReference type="EMBL" id="QEFC01002440">
    <property type="protein sequence ID" value="KAE9452175.1"/>
    <property type="molecule type" value="Genomic_DNA"/>
</dbReference>
<dbReference type="AlphaFoldDB" id="A0A6A4L3F5"/>
<organism evidence="2 3">
    <name type="scientific">Rhododendron williamsianum</name>
    <dbReference type="NCBI Taxonomy" id="262921"/>
    <lineage>
        <taxon>Eukaryota</taxon>
        <taxon>Viridiplantae</taxon>
        <taxon>Streptophyta</taxon>
        <taxon>Embryophyta</taxon>
        <taxon>Tracheophyta</taxon>
        <taxon>Spermatophyta</taxon>
        <taxon>Magnoliopsida</taxon>
        <taxon>eudicotyledons</taxon>
        <taxon>Gunneridae</taxon>
        <taxon>Pentapetalae</taxon>
        <taxon>asterids</taxon>
        <taxon>Ericales</taxon>
        <taxon>Ericaceae</taxon>
        <taxon>Ericoideae</taxon>
        <taxon>Rhodoreae</taxon>
        <taxon>Rhododendron</taxon>
    </lineage>
</organism>
<protein>
    <submittedName>
        <fullName evidence="2">Uncharacterized protein</fullName>
    </submittedName>
</protein>
<keyword evidence="1" id="KW-0853">WD repeat</keyword>
<dbReference type="InterPro" id="IPR036322">
    <property type="entry name" value="WD40_repeat_dom_sf"/>
</dbReference>
<dbReference type="SMART" id="SM00320">
    <property type="entry name" value="WD40"/>
    <property type="match status" value="3"/>
</dbReference>
<dbReference type="PROSITE" id="PS50294">
    <property type="entry name" value="WD_REPEATS_REGION"/>
    <property type="match status" value="1"/>
</dbReference>
<dbReference type="SUPFAM" id="SSF50978">
    <property type="entry name" value="WD40 repeat-like"/>
    <property type="match status" value="1"/>
</dbReference>
<feature type="repeat" description="WD" evidence="1">
    <location>
        <begin position="154"/>
        <end position="195"/>
    </location>
</feature>
<sequence>CIKMQGIEQISRLIYTNAGNAILALASNGIHLLWKWSRNETSLSGKATTKVHPQLWQSKSGLLMTNDLTGVAFEESRPCFALSKNDSYVLSASTGMISLFNMMTFKKIRGFVPPPVAATCIAFYPHDNNIIAIGMDDSAILIYNARTDQVISKLNGHSKRVTGLAFSTTLNILVSSGADAQVVVWNTQEWNKKKSKMLQLYAGRSPSENFHTHVQFHQNQEHFLTVHVTHLAIYETTELNRVKQWVNGPFRAQISHATFSCDSQLIYASFVDGTVLIFDASNFHLRCEINPTVYIPSELSSKAYPVAIAAHPQEANQFALALTDGGVVVIEPLESTGKWGEVPSVDNISSSRHPFSCL</sequence>
<dbReference type="InterPro" id="IPR015943">
    <property type="entry name" value="WD40/YVTN_repeat-like_dom_sf"/>
</dbReference>